<evidence type="ECO:0000256" key="2">
    <source>
        <dbReference type="ARBA" id="ARBA00022741"/>
    </source>
</evidence>
<evidence type="ECO:0000256" key="3">
    <source>
        <dbReference type="ARBA" id="ARBA00022840"/>
    </source>
</evidence>
<dbReference type="PANTHER" id="PTHR42788">
    <property type="entry name" value="TAURINE IMPORT ATP-BINDING PROTEIN-RELATED"/>
    <property type="match status" value="1"/>
</dbReference>
<dbReference type="PANTHER" id="PTHR42788:SF13">
    <property type="entry name" value="ALIPHATIC SULFONATES IMPORT ATP-BINDING PROTEIN SSUB"/>
    <property type="match status" value="1"/>
</dbReference>
<dbReference type="SUPFAM" id="SSF52540">
    <property type="entry name" value="P-loop containing nucleoside triphosphate hydrolases"/>
    <property type="match status" value="1"/>
</dbReference>
<accession>A0A852T754</accession>
<evidence type="ECO:0000259" key="5">
    <source>
        <dbReference type="PROSITE" id="PS50893"/>
    </source>
</evidence>
<name>A0A852T754_9BACI</name>
<keyword evidence="2" id="KW-0547">Nucleotide-binding</keyword>
<dbReference type="PROSITE" id="PS00211">
    <property type="entry name" value="ABC_TRANSPORTER_1"/>
    <property type="match status" value="1"/>
</dbReference>
<dbReference type="InterPro" id="IPR003439">
    <property type="entry name" value="ABC_transporter-like_ATP-bd"/>
</dbReference>
<dbReference type="GO" id="GO:0016887">
    <property type="term" value="F:ATP hydrolysis activity"/>
    <property type="evidence" value="ECO:0007669"/>
    <property type="project" value="InterPro"/>
</dbReference>
<dbReference type="InterPro" id="IPR027417">
    <property type="entry name" value="P-loop_NTPase"/>
</dbReference>
<evidence type="ECO:0000256" key="4">
    <source>
        <dbReference type="ARBA" id="ARBA00022967"/>
    </source>
</evidence>
<comment type="caution">
    <text evidence="6">The sequence shown here is derived from an EMBL/GenBank/DDBJ whole genome shotgun (WGS) entry which is preliminary data.</text>
</comment>
<evidence type="ECO:0000256" key="1">
    <source>
        <dbReference type="ARBA" id="ARBA00022448"/>
    </source>
</evidence>
<evidence type="ECO:0000313" key="6">
    <source>
        <dbReference type="EMBL" id="NYE04473.1"/>
    </source>
</evidence>
<keyword evidence="4" id="KW-1278">Translocase</keyword>
<protein>
    <submittedName>
        <fullName evidence="6">NitT/TauT family transport system ATP-binding protein</fullName>
    </submittedName>
</protein>
<dbReference type="Gene3D" id="3.40.50.300">
    <property type="entry name" value="P-loop containing nucleotide triphosphate hydrolases"/>
    <property type="match status" value="1"/>
</dbReference>
<keyword evidence="1" id="KW-0813">Transport</keyword>
<evidence type="ECO:0000313" key="7">
    <source>
        <dbReference type="Proteomes" id="UP000548423"/>
    </source>
</evidence>
<dbReference type="PROSITE" id="PS50893">
    <property type="entry name" value="ABC_TRANSPORTER_2"/>
    <property type="match status" value="1"/>
</dbReference>
<dbReference type="AlphaFoldDB" id="A0A852T754"/>
<dbReference type="SMART" id="SM00382">
    <property type="entry name" value="AAA"/>
    <property type="match status" value="1"/>
</dbReference>
<dbReference type="InterPro" id="IPR050166">
    <property type="entry name" value="ABC_transporter_ATP-bind"/>
</dbReference>
<dbReference type="Proteomes" id="UP000548423">
    <property type="component" value="Unassembled WGS sequence"/>
</dbReference>
<dbReference type="InterPro" id="IPR017871">
    <property type="entry name" value="ABC_transporter-like_CS"/>
</dbReference>
<proteinExistence type="predicted"/>
<sequence>MAYLSLQDVRYSYAKNNLIVDSVSFDVEKGKFHSLLGKSGCGKTTLLKLAAGLLTPNEGSILLQGERIKPSEKIGFVFQSPTLLEWKTVIDNVLLPVSLKHKVTKEHVKKAESLLDLMGLSHLKKEYPARLSGGQQSRVSIARALMGSPTLLYMDEPFSALDAITREELQDDLLRLCELHQMTVLFVTHDISEAVYLSDRIAVMDKGRIIHEFFVNIQDRHTPDSRYSGQFSQLCLEIRTAISGGLR</sequence>
<reference evidence="7" key="2">
    <citation type="submission" date="2020-08" db="EMBL/GenBank/DDBJ databases">
        <title>The Agave Microbiome: Exploring the role of microbial communities in plant adaptations to desert environments.</title>
        <authorList>
            <person name="Partida-Martinez L.P."/>
        </authorList>
    </citation>
    <scope>NUCLEOTIDE SEQUENCE [LARGE SCALE GENOMIC DNA]</scope>
    <source>
        <strain evidence="7">AT2.8</strain>
    </source>
</reference>
<dbReference type="InterPro" id="IPR003593">
    <property type="entry name" value="AAA+_ATPase"/>
</dbReference>
<feature type="domain" description="ABC transporter" evidence="5">
    <location>
        <begin position="4"/>
        <end position="231"/>
    </location>
</feature>
<dbReference type="CDD" id="cd03293">
    <property type="entry name" value="ABC_NrtD_SsuB_transporters"/>
    <property type="match status" value="1"/>
</dbReference>
<keyword evidence="3 6" id="KW-0067">ATP-binding</keyword>
<dbReference type="EMBL" id="JACCBX010000002">
    <property type="protein sequence ID" value="NYE04473.1"/>
    <property type="molecule type" value="Genomic_DNA"/>
</dbReference>
<dbReference type="GO" id="GO:0005524">
    <property type="term" value="F:ATP binding"/>
    <property type="evidence" value="ECO:0007669"/>
    <property type="project" value="UniProtKB-KW"/>
</dbReference>
<organism evidence="6 7">
    <name type="scientific">Neobacillus niacini</name>
    <dbReference type="NCBI Taxonomy" id="86668"/>
    <lineage>
        <taxon>Bacteria</taxon>
        <taxon>Bacillati</taxon>
        <taxon>Bacillota</taxon>
        <taxon>Bacilli</taxon>
        <taxon>Bacillales</taxon>
        <taxon>Bacillaceae</taxon>
        <taxon>Neobacillus</taxon>
    </lineage>
</organism>
<gene>
    <name evidence="6" type="ORF">F4694_001217</name>
</gene>
<dbReference type="Pfam" id="PF00005">
    <property type="entry name" value="ABC_tran"/>
    <property type="match status" value="1"/>
</dbReference>
<reference evidence="7" key="1">
    <citation type="submission" date="2020-07" db="EMBL/GenBank/DDBJ databases">
        <authorList>
            <person name="Partida-Martinez L."/>
            <person name="Huntemann M."/>
            <person name="Clum A."/>
            <person name="Wang J."/>
            <person name="Palaniappan K."/>
            <person name="Ritter S."/>
            <person name="Chen I.-M."/>
            <person name="Stamatis D."/>
            <person name="Reddy T."/>
            <person name="O'Malley R."/>
            <person name="Daum C."/>
            <person name="Shapiro N."/>
            <person name="Ivanova N."/>
            <person name="Kyrpides N."/>
            <person name="Woyke T."/>
        </authorList>
    </citation>
    <scope>NUCLEOTIDE SEQUENCE [LARGE SCALE GENOMIC DNA]</scope>
    <source>
        <strain evidence="7">AT2.8</strain>
    </source>
</reference>